<dbReference type="AlphaFoldDB" id="A0A2J7QQ19"/>
<comment type="subunit">
    <text evidence="4">Homotetramer.</text>
</comment>
<dbReference type="Pfam" id="PF00701">
    <property type="entry name" value="DHDPS"/>
    <property type="match status" value="1"/>
</dbReference>
<keyword evidence="7 11" id="KW-0456">Lyase</keyword>
<comment type="caution">
    <text evidence="14">The sequence shown here is derived from an EMBL/GenBank/DDBJ whole genome shotgun (WGS) entry which is preliminary data.</text>
</comment>
<keyword evidence="15" id="KW-1185">Reference proteome</keyword>
<evidence type="ECO:0000256" key="5">
    <source>
        <dbReference type="ARBA" id="ARBA00012911"/>
    </source>
</evidence>
<comment type="similarity">
    <text evidence="3">Belongs to the DapA family. NanA subfamily.</text>
</comment>
<dbReference type="EC" id="4.1.3.3" evidence="5"/>
<protein>
    <recommendedName>
        <fullName evidence="5">N-acetylneuraminate lyase</fullName>
        <ecNumber evidence="5">4.1.3.3</ecNumber>
    </recommendedName>
</protein>
<evidence type="ECO:0000313" key="14">
    <source>
        <dbReference type="EMBL" id="PNF30663.1"/>
    </source>
</evidence>
<evidence type="ECO:0000256" key="1">
    <source>
        <dbReference type="ARBA" id="ARBA00004496"/>
    </source>
</evidence>
<name>A0A2J7QQ19_9NEOP</name>
<keyword evidence="8" id="KW-0704">Schiff base</keyword>
<evidence type="ECO:0000256" key="9">
    <source>
        <dbReference type="ARBA" id="ARBA00023277"/>
    </source>
</evidence>
<evidence type="ECO:0000256" key="10">
    <source>
        <dbReference type="ARBA" id="ARBA00044906"/>
    </source>
</evidence>
<dbReference type="PANTHER" id="PTHR12128">
    <property type="entry name" value="DIHYDRODIPICOLINATE SYNTHASE"/>
    <property type="match status" value="1"/>
</dbReference>
<proteinExistence type="inferred from homology"/>
<feature type="binding site" evidence="13">
    <location>
        <position position="218"/>
    </location>
    <ligand>
        <name>pyruvate</name>
        <dbReference type="ChEBI" id="CHEBI:15361"/>
    </ligand>
</feature>
<organism evidence="14 15">
    <name type="scientific">Cryptotermes secundus</name>
    <dbReference type="NCBI Taxonomy" id="105785"/>
    <lineage>
        <taxon>Eukaryota</taxon>
        <taxon>Metazoa</taxon>
        <taxon>Ecdysozoa</taxon>
        <taxon>Arthropoda</taxon>
        <taxon>Hexapoda</taxon>
        <taxon>Insecta</taxon>
        <taxon>Pterygota</taxon>
        <taxon>Neoptera</taxon>
        <taxon>Polyneoptera</taxon>
        <taxon>Dictyoptera</taxon>
        <taxon>Blattodea</taxon>
        <taxon>Blattoidea</taxon>
        <taxon>Termitoidae</taxon>
        <taxon>Kalotermitidae</taxon>
        <taxon>Cryptotermitinae</taxon>
        <taxon>Cryptotermes</taxon>
    </lineage>
</organism>
<gene>
    <name evidence="14" type="ORF">B7P43_G06159</name>
</gene>
<sequence length="308" mass="33366">MKVETMKFVFRGLMAPVLTPYANDRSFSIQLDIIPKYAKYLSSVGINAVLVNGTSGEGMSMTVDERKATTEAWAAAVKETNQILMVQVGGACLKDVQEMAAHAERLGVDGLLCLPELFNKPATVDQLVEYLKYVGQAAPKTPLLYYHIPSYTGVKVSMPQFLATAACNIPTFAGAKYTDSNLEEGTRCLEVKSETLGLFLGCDHVLAGAFALGFDSAVATSLNMLPRANIKILEAMRNNHPSEALQEQRKLSQAINVITRNGGWVSTMKAAMSLMTSIHVGPPRPPLIPLSDEQIGVLKEDLAALELM</sequence>
<evidence type="ECO:0000256" key="4">
    <source>
        <dbReference type="ARBA" id="ARBA00011881"/>
    </source>
</evidence>
<evidence type="ECO:0000256" key="8">
    <source>
        <dbReference type="ARBA" id="ARBA00023270"/>
    </source>
</evidence>
<evidence type="ECO:0000313" key="15">
    <source>
        <dbReference type="Proteomes" id="UP000235965"/>
    </source>
</evidence>
<comment type="catalytic activity">
    <reaction evidence="10">
        <text>aceneuramate = aldehydo-N-acetyl-D-mannosamine + pyruvate</text>
        <dbReference type="Rhea" id="RHEA:23296"/>
        <dbReference type="ChEBI" id="CHEBI:15361"/>
        <dbReference type="ChEBI" id="CHEBI:17122"/>
        <dbReference type="ChEBI" id="CHEBI:173083"/>
        <dbReference type="EC" id="4.1.3.3"/>
    </reaction>
</comment>
<evidence type="ECO:0000256" key="13">
    <source>
        <dbReference type="PIRSR" id="PIRSR001365-2"/>
    </source>
</evidence>
<evidence type="ECO:0000256" key="6">
    <source>
        <dbReference type="ARBA" id="ARBA00022490"/>
    </source>
</evidence>
<comment type="pathway">
    <text evidence="2">Amino-sugar metabolism; N-acetylneuraminate degradation.</text>
</comment>
<dbReference type="SUPFAM" id="SSF51569">
    <property type="entry name" value="Aldolase"/>
    <property type="match status" value="1"/>
</dbReference>
<feature type="active site" description="Proton donor/acceptor" evidence="12">
    <location>
        <position position="146"/>
    </location>
</feature>
<dbReference type="InterPro" id="IPR013785">
    <property type="entry name" value="Aldolase_TIM"/>
</dbReference>
<dbReference type="GO" id="GO:0008747">
    <property type="term" value="F:N-acetylneuraminate lyase activity"/>
    <property type="evidence" value="ECO:0007669"/>
    <property type="project" value="UniProtKB-EC"/>
</dbReference>
<dbReference type="Proteomes" id="UP000235965">
    <property type="component" value="Unassembled WGS sequence"/>
</dbReference>
<reference evidence="14 15" key="1">
    <citation type="submission" date="2017-12" db="EMBL/GenBank/DDBJ databases">
        <title>Hemimetabolous genomes reveal molecular basis of termite eusociality.</title>
        <authorList>
            <person name="Harrison M.C."/>
            <person name="Jongepier E."/>
            <person name="Robertson H.M."/>
            <person name="Arning N."/>
            <person name="Bitard-Feildel T."/>
            <person name="Chao H."/>
            <person name="Childers C.P."/>
            <person name="Dinh H."/>
            <person name="Doddapaneni H."/>
            <person name="Dugan S."/>
            <person name="Gowin J."/>
            <person name="Greiner C."/>
            <person name="Han Y."/>
            <person name="Hu H."/>
            <person name="Hughes D.S.T."/>
            <person name="Huylmans A.-K."/>
            <person name="Kemena C."/>
            <person name="Kremer L.P.M."/>
            <person name="Lee S.L."/>
            <person name="Lopez-Ezquerra A."/>
            <person name="Mallet L."/>
            <person name="Monroy-Kuhn J.M."/>
            <person name="Moser A."/>
            <person name="Murali S.C."/>
            <person name="Muzny D.M."/>
            <person name="Otani S."/>
            <person name="Piulachs M.-D."/>
            <person name="Poelchau M."/>
            <person name="Qu J."/>
            <person name="Schaub F."/>
            <person name="Wada-Katsumata A."/>
            <person name="Worley K.C."/>
            <person name="Xie Q."/>
            <person name="Ylla G."/>
            <person name="Poulsen M."/>
            <person name="Gibbs R.A."/>
            <person name="Schal C."/>
            <person name="Richards S."/>
            <person name="Belles X."/>
            <person name="Korb J."/>
            <person name="Bornberg-Bauer E."/>
        </authorList>
    </citation>
    <scope>NUCLEOTIDE SEQUENCE [LARGE SCALE GENOMIC DNA]</scope>
    <source>
        <tissue evidence="14">Whole body</tissue>
    </source>
</reference>
<dbReference type="PIRSF" id="PIRSF001365">
    <property type="entry name" value="DHDPS"/>
    <property type="match status" value="1"/>
</dbReference>
<accession>A0A2J7QQ19</accession>
<evidence type="ECO:0000256" key="2">
    <source>
        <dbReference type="ARBA" id="ARBA00004878"/>
    </source>
</evidence>
<keyword evidence="9" id="KW-0119">Carbohydrate metabolism</keyword>
<evidence type="ECO:0000256" key="11">
    <source>
        <dbReference type="PIRNR" id="PIRNR001365"/>
    </source>
</evidence>
<feature type="active site" description="Schiff-base intermediate with substrate" evidence="12">
    <location>
        <position position="176"/>
    </location>
</feature>
<dbReference type="OrthoDB" id="191315at2759"/>
<dbReference type="STRING" id="105785.A0A2J7QQ19"/>
<keyword evidence="6" id="KW-0963">Cytoplasm</keyword>
<dbReference type="SMART" id="SM01130">
    <property type="entry name" value="DHDPS"/>
    <property type="match status" value="1"/>
</dbReference>
<evidence type="ECO:0000256" key="12">
    <source>
        <dbReference type="PIRSR" id="PIRSR001365-1"/>
    </source>
</evidence>
<dbReference type="InterPro" id="IPR002220">
    <property type="entry name" value="DapA-like"/>
</dbReference>
<dbReference type="PANTHER" id="PTHR12128:SF21">
    <property type="entry name" value="N-ACETYLNEURAMINATE LYASE"/>
    <property type="match status" value="1"/>
</dbReference>
<dbReference type="GO" id="GO:0005737">
    <property type="term" value="C:cytoplasm"/>
    <property type="evidence" value="ECO:0007669"/>
    <property type="project" value="UniProtKB-SubCell"/>
</dbReference>
<comment type="subcellular location">
    <subcellularLocation>
        <location evidence="1">Cytoplasm</location>
    </subcellularLocation>
</comment>
<dbReference type="InParanoid" id="A0A2J7QQ19"/>
<dbReference type="EMBL" id="NEVH01012087">
    <property type="protein sequence ID" value="PNF30663.1"/>
    <property type="molecule type" value="Genomic_DNA"/>
</dbReference>
<evidence type="ECO:0000256" key="7">
    <source>
        <dbReference type="ARBA" id="ARBA00023239"/>
    </source>
</evidence>
<dbReference type="Gene3D" id="3.20.20.70">
    <property type="entry name" value="Aldolase class I"/>
    <property type="match status" value="1"/>
</dbReference>
<evidence type="ECO:0000256" key="3">
    <source>
        <dbReference type="ARBA" id="ARBA00006324"/>
    </source>
</evidence>
<dbReference type="PRINTS" id="PR00146">
    <property type="entry name" value="DHPICSNTHASE"/>
</dbReference>